<comment type="caution">
    <text evidence="2">The sequence shown here is derived from an EMBL/GenBank/DDBJ whole genome shotgun (WGS) entry which is preliminary data.</text>
</comment>
<dbReference type="AlphaFoldDB" id="A0A1V9ZVY1"/>
<gene>
    <name evidence="2" type="ORF">THRCLA_05473</name>
</gene>
<keyword evidence="1" id="KW-0812">Transmembrane</keyword>
<accession>A0A1V9ZVY1</accession>
<keyword evidence="1" id="KW-1133">Transmembrane helix</keyword>
<feature type="transmembrane region" description="Helical" evidence="1">
    <location>
        <begin position="344"/>
        <end position="371"/>
    </location>
</feature>
<evidence type="ECO:0000313" key="3">
    <source>
        <dbReference type="Proteomes" id="UP000243217"/>
    </source>
</evidence>
<sequence length="715" mass="81448">LMHKIPNAAGIAGPPSYLTQKYSVRWAIFPFLVSNVMLFNLISMPMKAYITEDFPWTSMPTIPNYANFTEFNTTTLTLLQSFYNQHTLPTNSYYYEDQMRKVQIFRLPITFASPIRLNKCVQSAVLGLPGAVFYGPAMIDLLCEFAATNHSVNNAYSWDGRGTCIEQHYFGNKQTSQCLWLTFDNNTNNPLWILSFAVIRDTSALGNYAKFIYRISYCCLVIYLLWTKYYKHCFEIEKILQNYGLLENNGSDEWSYSIIIGDPTAMILTNPIVATAFTFDLMLSSSTNTLAVLRSSQNEDKLAMFSGMLYLSRGVWFPYLALSVLSVVLKKLKREHLFANIDPTVTVFIATTTGGAMAFCSGNIASLFHVIQQAHLCLVPMHLRYQLVEDLPPMSIHVFAVILVPLLYGFITPLFRFKSNVKIGPIVYSNSRYASLWYNPVKTRIILAIEKCFMSNFKGKKLGGSIYALFNSEPKYQQTPAISFCGSDCFVLCYQNHVIQYQIRLSLLSTLDRNLDNGEFAITDSKVSSPYSFNCLDIRANLKQSKQLKCSKVKNAWLWSFHCFVVSLHYIFTANHVKIAPYLPANSQYSTMWSNLVKTRAILAINRCFNLDYNCEKLGGSMHALFDTKPKYQQTPTISFYGADYFVLCYQGGILHSQIRLSLLSALDLHLDSKEYAKHDSFGTSPYTYNTLEMKANLIQLLRAKKKNVWGHVFC</sequence>
<feature type="transmembrane region" description="Helical" evidence="1">
    <location>
        <begin position="391"/>
        <end position="411"/>
    </location>
</feature>
<name>A0A1V9ZVY1_9STRA</name>
<organism evidence="2 3">
    <name type="scientific">Thraustotheca clavata</name>
    <dbReference type="NCBI Taxonomy" id="74557"/>
    <lineage>
        <taxon>Eukaryota</taxon>
        <taxon>Sar</taxon>
        <taxon>Stramenopiles</taxon>
        <taxon>Oomycota</taxon>
        <taxon>Saprolegniomycetes</taxon>
        <taxon>Saprolegniales</taxon>
        <taxon>Achlyaceae</taxon>
        <taxon>Thraustotheca</taxon>
    </lineage>
</organism>
<evidence type="ECO:0008006" key="4">
    <source>
        <dbReference type="Google" id="ProtNLM"/>
    </source>
</evidence>
<proteinExistence type="predicted"/>
<feature type="transmembrane region" description="Helical" evidence="1">
    <location>
        <begin position="24"/>
        <end position="42"/>
    </location>
</feature>
<feature type="non-terminal residue" evidence="2">
    <location>
        <position position="1"/>
    </location>
</feature>
<reference evidence="2 3" key="1">
    <citation type="journal article" date="2014" name="Genome Biol. Evol.">
        <title>The secreted proteins of Achlya hypogyna and Thraustotheca clavata identify the ancestral oomycete secretome and reveal gene acquisitions by horizontal gene transfer.</title>
        <authorList>
            <person name="Misner I."/>
            <person name="Blouin N."/>
            <person name="Leonard G."/>
            <person name="Richards T.A."/>
            <person name="Lane C.E."/>
        </authorList>
    </citation>
    <scope>NUCLEOTIDE SEQUENCE [LARGE SCALE GENOMIC DNA]</scope>
    <source>
        <strain evidence="2 3">ATCC 34112</strain>
    </source>
</reference>
<dbReference type="Proteomes" id="UP000243217">
    <property type="component" value="Unassembled WGS sequence"/>
</dbReference>
<dbReference type="EMBL" id="JNBS01001241">
    <property type="protein sequence ID" value="OQS02129.1"/>
    <property type="molecule type" value="Genomic_DNA"/>
</dbReference>
<keyword evidence="3" id="KW-1185">Reference proteome</keyword>
<evidence type="ECO:0000313" key="2">
    <source>
        <dbReference type="EMBL" id="OQS02129.1"/>
    </source>
</evidence>
<feature type="transmembrane region" description="Helical" evidence="1">
    <location>
        <begin position="211"/>
        <end position="230"/>
    </location>
</feature>
<feature type="transmembrane region" description="Helical" evidence="1">
    <location>
        <begin position="314"/>
        <end position="332"/>
    </location>
</feature>
<feature type="transmembrane region" description="Helical" evidence="1">
    <location>
        <begin position="556"/>
        <end position="572"/>
    </location>
</feature>
<evidence type="ECO:0000256" key="1">
    <source>
        <dbReference type="SAM" id="Phobius"/>
    </source>
</evidence>
<protein>
    <recommendedName>
        <fullName evidence="4">Transmembrane protein</fullName>
    </recommendedName>
</protein>
<keyword evidence="1" id="KW-0472">Membrane</keyword>